<protein>
    <recommendedName>
        <fullName evidence="14">THAP-type domain-containing protein</fullName>
    </recommendedName>
</protein>
<dbReference type="SMART" id="SM00980">
    <property type="entry name" value="THAP"/>
    <property type="match status" value="4"/>
</dbReference>
<keyword evidence="3 7" id="KW-0862">Zinc</keyword>
<evidence type="ECO:0000259" key="11">
    <source>
        <dbReference type="PROSITE" id="PS51915"/>
    </source>
</evidence>
<dbReference type="SUPFAM" id="SSF57667">
    <property type="entry name" value="beta-beta-alpha zinc fingers"/>
    <property type="match status" value="1"/>
</dbReference>
<feature type="compositionally biased region" description="Basic and acidic residues" evidence="8">
    <location>
        <begin position="121"/>
        <end position="143"/>
    </location>
</feature>
<dbReference type="PROSITE" id="PS50950">
    <property type="entry name" value="ZF_THAP"/>
    <property type="match status" value="3"/>
</dbReference>
<feature type="binding site" evidence="7">
    <location>
        <position position="1752"/>
    </location>
    <ligand>
        <name>Zn(2+)</name>
        <dbReference type="ChEBI" id="CHEBI:29105"/>
    </ligand>
</feature>
<reference evidence="13" key="1">
    <citation type="submission" date="2013-03" db="EMBL/GenBank/DDBJ databases">
        <title>The Genome Sequence of Anopheles christyi ACHKN1017.</title>
        <authorList>
            <consortium name="The Broad Institute Genomics Platform"/>
            <person name="Neafsey D.E."/>
            <person name="Besansky N."/>
            <person name="Walker B."/>
            <person name="Young S.K."/>
            <person name="Zeng Q."/>
            <person name="Gargeya S."/>
            <person name="Fitzgerald M."/>
            <person name="Haas B."/>
            <person name="Abouelleil A."/>
            <person name="Allen A.W."/>
            <person name="Alvarado L."/>
            <person name="Arachchi H.M."/>
            <person name="Berlin A.M."/>
            <person name="Chapman S.B."/>
            <person name="Gainer-Dewar J."/>
            <person name="Goldberg J."/>
            <person name="Griggs A."/>
            <person name="Gujja S."/>
            <person name="Hansen M."/>
            <person name="Howarth C."/>
            <person name="Imamovic A."/>
            <person name="Ireland A."/>
            <person name="Larimer J."/>
            <person name="McCowan C."/>
            <person name="Murphy C."/>
            <person name="Pearson M."/>
            <person name="Poon T.W."/>
            <person name="Priest M."/>
            <person name="Roberts A."/>
            <person name="Saif S."/>
            <person name="Shea T."/>
            <person name="Sisk P."/>
            <person name="Sykes S."/>
            <person name="Wortman J."/>
            <person name="Nusbaum C."/>
            <person name="Birren B."/>
        </authorList>
    </citation>
    <scope>NUCLEOTIDE SEQUENCE [LARGE SCALE GENOMIC DNA]</scope>
    <source>
        <strain evidence="13">ACHKN1017</strain>
    </source>
</reference>
<feature type="binding site" evidence="7">
    <location>
        <position position="226"/>
    </location>
    <ligand>
        <name>Zn(2+)</name>
        <dbReference type="ChEBI" id="CHEBI:29105"/>
    </ligand>
</feature>
<feature type="binding site" evidence="7">
    <location>
        <position position="167"/>
    </location>
    <ligand>
        <name>Zn(2+)</name>
        <dbReference type="ChEBI" id="CHEBI:29105"/>
    </ligand>
</feature>
<feature type="region of interest" description="Disordered" evidence="8">
    <location>
        <begin position="902"/>
        <end position="926"/>
    </location>
</feature>
<dbReference type="GO" id="GO:0005634">
    <property type="term" value="C:nucleus"/>
    <property type="evidence" value="ECO:0007669"/>
    <property type="project" value="InterPro"/>
</dbReference>
<dbReference type="InterPro" id="IPR006612">
    <property type="entry name" value="THAP_Znf"/>
</dbReference>
<evidence type="ECO:0000313" key="12">
    <source>
        <dbReference type="EnsemblMetazoa" id="ACHR000573-PA"/>
    </source>
</evidence>
<evidence type="ECO:0000256" key="5">
    <source>
        <dbReference type="PROSITE-ProRule" id="PRU00042"/>
    </source>
</evidence>
<feature type="region of interest" description="Disordered" evidence="8">
    <location>
        <begin position="311"/>
        <end position="358"/>
    </location>
</feature>
<evidence type="ECO:0000259" key="10">
    <source>
        <dbReference type="PROSITE" id="PS50950"/>
    </source>
</evidence>
<evidence type="ECO:0000256" key="6">
    <source>
        <dbReference type="PROSITE-ProRule" id="PRU00309"/>
    </source>
</evidence>
<name>A0A182JPY9_9DIPT</name>
<feature type="domain" description="ZAD" evidence="11">
    <location>
        <begin position="165"/>
        <end position="250"/>
    </location>
</feature>
<feature type="region of interest" description="Disordered" evidence="8">
    <location>
        <begin position="119"/>
        <end position="143"/>
    </location>
</feature>
<dbReference type="STRING" id="43041.A0A182JPY9"/>
<feature type="domain" description="C2H2-type" evidence="9">
    <location>
        <begin position="1004"/>
        <end position="1031"/>
    </location>
</feature>
<dbReference type="GO" id="GO:0003677">
    <property type="term" value="F:DNA binding"/>
    <property type="evidence" value="ECO:0007669"/>
    <property type="project" value="UniProtKB-UniRule"/>
</dbReference>
<feature type="binding site" evidence="7">
    <location>
        <position position="223"/>
    </location>
    <ligand>
        <name>Zn(2+)</name>
        <dbReference type="ChEBI" id="CHEBI:29105"/>
    </ligand>
</feature>
<dbReference type="PANTHER" id="PTHR46927:SF3">
    <property type="entry name" value="THAP-TYPE DOMAIN-CONTAINING PROTEIN"/>
    <property type="match status" value="1"/>
</dbReference>
<evidence type="ECO:0000256" key="4">
    <source>
        <dbReference type="ARBA" id="ARBA00023125"/>
    </source>
</evidence>
<dbReference type="SMART" id="SM00692">
    <property type="entry name" value="DM3"/>
    <property type="match status" value="3"/>
</dbReference>
<dbReference type="Proteomes" id="UP000075881">
    <property type="component" value="Unassembled WGS sequence"/>
</dbReference>
<dbReference type="SUPFAM" id="SSF57716">
    <property type="entry name" value="Glucocorticoid receptor-like (DNA-binding domain)"/>
    <property type="match status" value="3"/>
</dbReference>
<evidence type="ECO:0000259" key="9">
    <source>
        <dbReference type="PROSITE" id="PS50157"/>
    </source>
</evidence>
<evidence type="ECO:0008006" key="14">
    <source>
        <dbReference type="Google" id="ProtNLM"/>
    </source>
</evidence>
<feature type="domain" description="THAP-type" evidence="10">
    <location>
        <begin position="1119"/>
        <end position="1211"/>
    </location>
</feature>
<keyword evidence="2 5" id="KW-0863">Zinc-finger</keyword>
<feature type="domain" description="ZAD" evidence="11">
    <location>
        <begin position="1750"/>
        <end position="1835"/>
    </location>
</feature>
<keyword evidence="1 7" id="KW-0479">Metal-binding</keyword>
<keyword evidence="13" id="KW-1185">Reference proteome</keyword>
<keyword evidence="4 6" id="KW-0238">DNA-binding</keyword>
<evidence type="ECO:0000256" key="1">
    <source>
        <dbReference type="ARBA" id="ARBA00022723"/>
    </source>
</evidence>
<feature type="binding site" evidence="7">
    <location>
        <position position="1755"/>
    </location>
    <ligand>
        <name>Zn(2+)</name>
        <dbReference type="ChEBI" id="CHEBI:29105"/>
    </ligand>
</feature>
<dbReference type="SMART" id="SM00355">
    <property type="entry name" value="ZnF_C2H2"/>
    <property type="match status" value="10"/>
</dbReference>
<feature type="binding site" evidence="7">
    <location>
        <position position="1808"/>
    </location>
    <ligand>
        <name>Zn(2+)</name>
        <dbReference type="ChEBI" id="CHEBI:29105"/>
    </ligand>
</feature>
<evidence type="ECO:0000256" key="2">
    <source>
        <dbReference type="ARBA" id="ARBA00022771"/>
    </source>
</evidence>
<feature type="binding site" evidence="7">
    <location>
        <position position="170"/>
    </location>
    <ligand>
        <name>Zn(2+)</name>
        <dbReference type="ChEBI" id="CHEBI:29105"/>
    </ligand>
</feature>
<evidence type="ECO:0000256" key="3">
    <source>
        <dbReference type="ARBA" id="ARBA00022833"/>
    </source>
</evidence>
<feature type="domain" description="THAP-type" evidence="10">
    <location>
        <begin position="1"/>
        <end position="95"/>
    </location>
</feature>
<dbReference type="InterPro" id="IPR013087">
    <property type="entry name" value="Znf_C2H2_type"/>
</dbReference>
<feature type="compositionally biased region" description="Basic and acidic residues" evidence="8">
    <location>
        <begin position="908"/>
        <end position="926"/>
    </location>
</feature>
<dbReference type="Gene3D" id="3.30.160.60">
    <property type="entry name" value="Classic Zinc Finger"/>
    <property type="match status" value="4"/>
</dbReference>
<dbReference type="GO" id="GO:0008270">
    <property type="term" value="F:zinc ion binding"/>
    <property type="evidence" value="ECO:0007669"/>
    <property type="project" value="UniProtKB-UniRule"/>
</dbReference>
<evidence type="ECO:0000313" key="13">
    <source>
        <dbReference type="Proteomes" id="UP000075881"/>
    </source>
</evidence>
<evidence type="ECO:0000256" key="8">
    <source>
        <dbReference type="SAM" id="MobiDB-lite"/>
    </source>
</evidence>
<accession>A0A182JPY9</accession>
<dbReference type="SMART" id="SM00868">
    <property type="entry name" value="zf-AD"/>
    <property type="match status" value="4"/>
</dbReference>
<reference evidence="12" key="2">
    <citation type="submission" date="2020-05" db="UniProtKB">
        <authorList>
            <consortium name="EnsemblMetazoa"/>
        </authorList>
    </citation>
    <scope>IDENTIFICATION</scope>
    <source>
        <strain evidence="12">ACHKN1017</strain>
    </source>
</reference>
<dbReference type="InterPro" id="IPR012934">
    <property type="entry name" value="Znf_AD"/>
</dbReference>
<feature type="domain" description="THAP-type" evidence="10">
    <location>
        <begin position="539"/>
        <end position="628"/>
    </location>
</feature>
<dbReference type="PANTHER" id="PTHR46927">
    <property type="entry name" value="AGAP005574-PA"/>
    <property type="match status" value="1"/>
</dbReference>
<proteinExistence type="predicted"/>
<dbReference type="VEuPathDB" id="VectorBase:ACHR000573"/>
<dbReference type="InterPro" id="IPR036236">
    <property type="entry name" value="Znf_C2H2_sf"/>
</dbReference>
<sequence>MPFSCCSASFCKNNRYNVNRRGLDITFHTFPPLNYQNVKQWIEFCKREADWIPNKHSVLCSAHFRDDDFQMNNCPIIKQGKRLRHLKVFAVPSIVGRPPITLSKRQKLDEVRKKLLSNLYNKDDENNPGTENDHTYSEAKTGETEQKDPLIGCKKSIYFLQRYPNVCALCLRIMDDDNMCMPVTHFHDSLECTIEQKLDEITGDPMNQEDRSDVQHLLPDKVCEGCLDTLIKYHQYQRQLDCMKKFSTGIAHLLYGNPKPLENLYQDQGAYLVDVLRNLDTAQSTQIKQSLEQVLEEVTSYGQDKHNLPMYADGPADPRSFDQSSSTDDALSDYEETGTGVAVSNRSQISSHSSQPSERVLEIYEVPHGNSRKRLAEKNTAKQLHICPYSNICKKWFLEEAAVQQHIREEHKSFDCHICGSKIAFYDLYQKHMESHTIARALLMSHNRKRAISETFSSMLSDESRPDPKSAGNYVCGTCLGVFVDDKEFSSHRCSLPSTKLATPKDILITNRNRNFVIQPENVQGAISRSKRVTSKTFFPPVADCSYNRRNVKKQKLDIVFHTFPVDIVQRHKWVKFCQRGPGWKPKSCDAVCSVHFKEDDYQMAKSPLMTIPNNLRRLKIGVVPTIWEGSGIPLATRIKLEKEVREKLEQELYNKNNETEIDIDAIIDVKYGTKSNVSSVLNKVVYRLNSFPNICAFCYKAITDESVFLPFNLLHEELQCTVGQKFDEITGETINQAERLTLNHLLPDKVCEECLDIMITFHQYQRQLQCLRKFSTGLARLLKGNRKPLQTLYEEQGSYLVRVLKNLNVCPGPEENVTLERLEAEVVSYGRIKKYTMFVPKPPSKVIPVTRDEPVQIAKHDSGQFNESFEEPEMDMLQDDIDTLEAITVSPIQVFPTHSSVSLPTVQKHDAPQTEKRPRGRPRNEESGEIRIWICPYVAVCKEQFIDEPSFQEHMANRHKYFNCNACGTKIKFYELYIKHIESHAIARALLLSHNRKGSNKDLKCKSCGKVFQSENILRRHETTHAGERNFVCGTCLGVFLTNEEFGKHKCPSVEMVVESSEDPFTDDVCVEPAPKKPNHTPDAGDDSTRQPNEHRNVNDEMVTEVEYLEEELLEDVTEDTCAVASCTYNREKVKTLKLDIMFHKFPTDWELRQKWHEFCRQGTNWKPPKHGLVCSIHFTKDDYQMSRSPLLQENRLYRMLKVNAVPSVRYGVPVPVDTSRAIEEATRKQLYEQLYNNNSQNTEVMFEVLDGNVKKRVPNYVYRLHQFPNLCAFCFTPFTEKKQFSPFTQYHSELCCTIGQKFDEITEASTDKEERAALQHLLPDKICAECLESLVTFHQYQRQLKCLRKFSTGMAHLRKGNRKPLQKLYTSQGDYLSTVLKNLNIGIETEKVLNIFPEVDKNVTLAMEVQEQPPRAAYYMPRQHTSVSSNYEQMVETVDDYAELEEMSTIPSNTTITLQKRVRGRARKREPDGSYKETWYCPFADVCNKWFSDKPSLNQHIVSRHKYFKCDTCGLKVKFYDVYKKHIESHAVARALLLCHSKKLKCGICWKIFQRQAKFAELLERHKKTHTIVGSRVIVNLPASSKGGGHKHLEDGSAFMDDLTCNVDPLSSSEVTGKETLTNIDHDYTRGKDWTPFKTDAICSVHFRDDDYQMAHSPLVKWSKNLRRLHVNAYPSVQDGSVVTVSKKQKLEEQARQQRLEELYRQNNPLAEPSTEFDHTYSGVTVKEEPDESPVLEKIVYRLQEFPNLCALCFRAIDDEKLFAPFVSYSESLESTIEQKYDEITGEVINQKEHASIHHLLPDKVCAECLEVLIQFHHYQRQLQCLKKFSAGMAQLLKGDRQPLAELYATQGDYLVNILKNLNICNESEDNVTLERLEAEVATYGRVKKCIVFEQDHPSDTSAVVHQCEEVGPNTSVAIIPASSFRIDSSIASSGETNQLIRTHTKDGDVTSKSKKWICPYDEICREWFLDEPSLQQHMNNDHKIFKCRTCGYKVKFYDLFKKHIQSHDIARALLLSHNNTGSNKQRKCEKCGRLFRSLGMSQNWKKN</sequence>
<feature type="compositionally biased region" description="Basic and acidic residues" evidence="8">
    <location>
        <begin position="1088"/>
        <end position="1098"/>
    </location>
</feature>
<feature type="region of interest" description="Disordered" evidence="8">
    <location>
        <begin position="1069"/>
        <end position="1098"/>
    </location>
</feature>
<feature type="compositionally biased region" description="Low complexity" evidence="8">
    <location>
        <begin position="344"/>
        <end position="357"/>
    </location>
</feature>
<dbReference type="PROSITE" id="PS50157">
    <property type="entry name" value="ZINC_FINGER_C2H2_2"/>
    <property type="match status" value="1"/>
</dbReference>
<feature type="binding site" evidence="7">
    <location>
        <position position="1811"/>
    </location>
    <ligand>
        <name>Zn(2+)</name>
        <dbReference type="ChEBI" id="CHEBI:29105"/>
    </ligand>
</feature>
<dbReference type="Pfam" id="PF05485">
    <property type="entry name" value="THAP"/>
    <property type="match status" value="3"/>
</dbReference>
<dbReference type="PROSITE" id="PS51915">
    <property type="entry name" value="ZAD"/>
    <property type="match status" value="2"/>
</dbReference>
<dbReference type="InterPro" id="IPR052224">
    <property type="entry name" value="THAP_domain_protein"/>
</dbReference>
<organism evidence="12 13">
    <name type="scientific">Anopheles christyi</name>
    <dbReference type="NCBI Taxonomy" id="43041"/>
    <lineage>
        <taxon>Eukaryota</taxon>
        <taxon>Metazoa</taxon>
        <taxon>Ecdysozoa</taxon>
        <taxon>Arthropoda</taxon>
        <taxon>Hexapoda</taxon>
        <taxon>Insecta</taxon>
        <taxon>Pterygota</taxon>
        <taxon>Neoptera</taxon>
        <taxon>Endopterygota</taxon>
        <taxon>Diptera</taxon>
        <taxon>Nematocera</taxon>
        <taxon>Culicoidea</taxon>
        <taxon>Culicidae</taxon>
        <taxon>Anophelinae</taxon>
        <taxon>Anopheles</taxon>
    </lineage>
</organism>
<dbReference type="PROSITE" id="PS00028">
    <property type="entry name" value="ZINC_FINGER_C2H2_1"/>
    <property type="match status" value="5"/>
</dbReference>
<dbReference type="EnsemblMetazoa" id="ACHR000573-RA">
    <property type="protein sequence ID" value="ACHR000573-PA"/>
    <property type="gene ID" value="ACHR000573"/>
</dbReference>
<evidence type="ECO:0000256" key="7">
    <source>
        <dbReference type="PROSITE-ProRule" id="PRU01263"/>
    </source>
</evidence>